<feature type="transmembrane region" description="Helical" evidence="23">
    <location>
        <begin position="40"/>
        <end position="61"/>
    </location>
</feature>
<gene>
    <name evidence="24" type="ORF">BDV30DRAFT_223563</name>
</gene>
<dbReference type="GO" id="GO:0006695">
    <property type="term" value="P:cholesterol biosynthetic process"/>
    <property type="evidence" value="ECO:0007669"/>
    <property type="project" value="UniProtKB-KW"/>
</dbReference>
<sequence length="464" mass="52329">MIRNRVVAPTTGQDHLLLNGSKTIDTPNALWGRRKNVSSLAGFLSMGAVIASPLFVLFLYICLEKFDGAMWKPTLELFSSPIDCFLQYLPGPTRQATILYASWVAMQVALYSVLPGRIVYGPPTPAGHTHPYRMNGLASWCVTIGILAIVAVVHGVDAVANVAQNWGGILVAANIYGVVFSMISWLKGHLQPSFEKDRRFSGSVYHDFLSGVELNPRIGGTWDFKLFQIGRLGMNSWVVIDLCFMAEQYNRFGAVSNSMVAVTLLHALYTVDFFVNEAWYLATIDIAHDHFGFYLCWGSAVWLPMVYTTQAQYLSSHPVQLSPTYFYSILGVGLLSYILFRLSNNQKDSLRKTRGDCTIFGKKPEVIRAKYTTGAGAVHDSLLLCSGCWGVVRHPNYVGDIIFSFCVCACCEWTHLLPYTYLIWMTGLLVHRCYRDEKRCLIKYGKYWEQYQRTVRWRMIPGVF</sequence>
<keyword evidence="17 23" id="KW-0753">Steroid metabolism</keyword>
<dbReference type="EMBL" id="ML732772">
    <property type="protein sequence ID" value="KAB8277398.1"/>
    <property type="molecule type" value="Genomic_DNA"/>
</dbReference>
<evidence type="ECO:0000256" key="13">
    <source>
        <dbReference type="ARBA" id="ARBA00023011"/>
    </source>
</evidence>
<dbReference type="Proteomes" id="UP000326289">
    <property type="component" value="Unassembled WGS sequence"/>
</dbReference>
<dbReference type="EC" id="1.3.1.21" evidence="18"/>
<keyword evidence="11 23" id="KW-1133">Transmembrane helix</keyword>
<evidence type="ECO:0000256" key="17">
    <source>
        <dbReference type="ARBA" id="ARBA00023221"/>
    </source>
</evidence>
<evidence type="ECO:0000256" key="9">
    <source>
        <dbReference type="ARBA" id="ARBA00022857"/>
    </source>
</evidence>
<evidence type="ECO:0000256" key="18">
    <source>
        <dbReference type="ARBA" id="ARBA00038851"/>
    </source>
</evidence>
<dbReference type="Pfam" id="PF01222">
    <property type="entry name" value="ERG4_ERG24"/>
    <property type="match status" value="1"/>
</dbReference>
<evidence type="ECO:0000256" key="11">
    <source>
        <dbReference type="ARBA" id="ARBA00022989"/>
    </source>
</evidence>
<organism evidence="24 25">
    <name type="scientific">Aspergillus minisclerotigenes</name>
    <dbReference type="NCBI Taxonomy" id="656917"/>
    <lineage>
        <taxon>Eukaryota</taxon>
        <taxon>Fungi</taxon>
        <taxon>Dikarya</taxon>
        <taxon>Ascomycota</taxon>
        <taxon>Pezizomycotina</taxon>
        <taxon>Eurotiomycetes</taxon>
        <taxon>Eurotiomycetidae</taxon>
        <taxon>Eurotiales</taxon>
        <taxon>Aspergillaceae</taxon>
        <taxon>Aspergillus</taxon>
        <taxon>Aspergillus subgen. Circumdati</taxon>
    </lineage>
</organism>
<dbReference type="AlphaFoldDB" id="A0A5N6JFD6"/>
<keyword evidence="5" id="KW-0153">Cholesterol metabolism</keyword>
<evidence type="ECO:0000256" key="15">
    <source>
        <dbReference type="ARBA" id="ARBA00023136"/>
    </source>
</evidence>
<keyword evidence="6 23" id="KW-0812">Transmembrane</keyword>
<evidence type="ECO:0000256" key="19">
    <source>
        <dbReference type="ARBA" id="ARBA00039984"/>
    </source>
</evidence>
<evidence type="ECO:0000256" key="3">
    <source>
        <dbReference type="ARBA" id="ARBA00005402"/>
    </source>
</evidence>
<evidence type="ECO:0000256" key="22">
    <source>
        <dbReference type="ARBA" id="ARBA00047826"/>
    </source>
</evidence>
<keyword evidence="8" id="KW-0256">Endoplasmic reticulum</keyword>
<comment type="caution">
    <text evidence="23">Lacks conserved residue(s) required for the propagation of feature annotation.</text>
</comment>
<dbReference type="PANTHER" id="PTHR21257:SF38">
    <property type="entry name" value="7-DEHYDROCHOLESTEROL REDUCTASE"/>
    <property type="match status" value="1"/>
</dbReference>
<proteinExistence type="inferred from homology"/>
<keyword evidence="15 23" id="KW-0472">Membrane</keyword>
<keyword evidence="12 23" id="KW-0560">Oxidoreductase</keyword>
<evidence type="ECO:0000256" key="2">
    <source>
        <dbReference type="ARBA" id="ARBA00004770"/>
    </source>
</evidence>
<dbReference type="PANTHER" id="PTHR21257">
    <property type="entry name" value="DELTA(14)-STEROL REDUCTASE"/>
    <property type="match status" value="1"/>
</dbReference>
<reference evidence="24 25" key="1">
    <citation type="submission" date="2019-04" db="EMBL/GenBank/DDBJ databases">
        <title>Fungal friends and foes A comparative genomics study of 23 Aspergillus species from section Flavi.</title>
        <authorList>
            <consortium name="DOE Joint Genome Institute"/>
            <person name="Kjaerbolling I."/>
            <person name="Vesth T.C."/>
            <person name="Frisvad J.C."/>
            <person name="Nybo J.L."/>
            <person name="Theobald S."/>
            <person name="Kildgaard S."/>
            <person name="Petersen T.I."/>
            <person name="Kuo A."/>
            <person name="Sato A."/>
            <person name="Lyhne E.K."/>
            <person name="Kogle M.E."/>
            <person name="Wiebenga A."/>
            <person name="Kun R.S."/>
            <person name="Lubbers R.J."/>
            <person name="Makela M.R."/>
            <person name="Barry K."/>
            <person name="Chovatia M."/>
            <person name="Clum A."/>
            <person name="Daum C."/>
            <person name="Haridas S."/>
            <person name="He G."/>
            <person name="LaButti K."/>
            <person name="Lipzen A."/>
            <person name="Mondo S."/>
            <person name="Pangilinan J."/>
            <person name="Riley R."/>
            <person name="Salamov A."/>
            <person name="Simmons B.A."/>
            <person name="Magnuson J.K."/>
            <person name="Henrissat B."/>
            <person name="Mortensen U.H."/>
            <person name="Larsen T.O."/>
            <person name="De vries R.P."/>
            <person name="Grigoriev I.V."/>
            <person name="Machida M."/>
            <person name="Baker S.E."/>
            <person name="Andersen M.R."/>
        </authorList>
    </citation>
    <scope>NUCLEOTIDE SEQUENCE [LARGE SCALE GENOMIC DNA]</scope>
    <source>
        <strain evidence="24 25">CBS 117635</strain>
    </source>
</reference>
<dbReference type="GO" id="GO:0016132">
    <property type="term" value="P:brassinosteroid biosynthetic process"/>
    <property type="evidence" value="ECO:0007669"/>
    <property type="project" value="TreeGrafter"/>
</dbReference>
<evidence type="ECO:0000313" key="25">
    <source>
        <dbReference type="Proteomes" id="UP000326289"/>
    </source>
</evidence>
<feature type="transmembrane region" description="Helical" evidence="23">
    <location>
        <begin position="132"/>
        <end position="154"/>
    </location>
</feature>
<keyword evidence="13 23" id="KW-0756">Sterol biosynthesis</keyword>
<feature type="transmembrane region" description="Helical" evidence="23">
    <location>
        <begin position="291"/>
        <end position="313"/>
    </location>
</feature>
<evidence type="ECO:0000256" key="10">
    <source>
        <dbReference type="ARBA" id="ARBA00022955"/>
    </source>
</evidence>
<dbReference type="Gene3D" id="1.20.120.1630">
    <property type="match status" value="1"/>
</dbReference>
<comment type="similarity">
    <text evidence="3 23">Belongs to the ERG4/ERG24 family.</text>
</comment>
<dbReference type="GO" id="GO:0005789">
    <property type="term" value="C:endoplasmic reticulum membrane"/>
    <property type="evidence" value="ECO:0007669"/>
    <property type="project" value="UniProtKB-SubCell"/>
</dbReference>
<dbReference type="InterPro" id="IPR018083">
    <property type="entry name" value="Sterol_reductase_CS"/>
</dbReference>
<comment type="catalytic activity">
    <reaction evidence="22">
        <text>7-dehydrodesmosterol + NADPH + H(+) = desmosterol + NADP(+)</text>
        <dbReference type="Rhea" id="RHEA:46740"/>
        <dbReference type="ChEBI" id="CHEBI:15378"/>
        <dbReference type="ChEBI" id="CHEBI:17737"/>
        <dbReference type="ChEBI" id="CHEBI:27910"/>
        <dbReference type="ChEBI" id="CHEBI:57783"/>
        <dbReference type="ChEBI" id="CHEBI:58349"/>
    </reaction>
    <physiologicalReaction direction="left-to-right" evidence="22">
        <dbReference type="Rhea" id="RHEA:46741"/>
    </physiologicalReaction>
</comment>
<evidence type="ECO:0000256" key="7">
    <source>
        <dbReference type="ARBA" id="ARBA00022778"/>
    </source>
</evidence>
<keyword evidence="9" id="KW-0521">NADP</keyword>
<dbReference type="FunFam" id="1.20.120.1630:FF:000004">
    <property type="entry name" value="7-dehydrocholesterol reductase"/>
    <property type="match status" value="1"/>
</dbReference>
<dbReference type="GO" id="GO:0047598">
    <property type="term" value="F:7-dehydrocholesterol reductase activity"/>
    <property type="evidence" value="ECO:0007669"/>
    <property type="project" value="UniProtKB-EC"/>
</dbReference>
<comment type="catalytic activity">
    <reaction evidence="21">
        <text>cholesterol + NADP(+) = 7-dehydrocholesterol + NADPH + H(+)</text>
        <dbReference type="Rhea" id="RHEA:23984"/>
        <dbReference type="ChEBI" id="CHEBI:15378"/>
        <dbReference type="ChEBI" id="CHEBI:16113"/>
        <dbReference type="ChEBI" id="CHEBI:17759"/>
        <dbReference type="ChEBI" id="CHEBI:57783"/>
        <dbReference type="ChEBI" id="CHEBI:58349"/>
        <dbReference type="EC" id="1.3.1.21"/>
    </reaction>
    <physiologicalReaction direction="right-to-left" evidence="21">
        <dbReference type="Rhea" id="RHEA:23986"/>
    </physiologicalReaction>
</comment>
<evidence type="ECO:0000256" key="8">
    <source>
        <dbReference type="ARBA" id="ARBA00022824"/>
    </source>
</evidence>
<evidence type="ECO:0000256" key="14">
    <source>
        <dbReference type="ARBA" id="ARBA00023098"/>
    </source>
</evidence>
<evidence type="ECO:0000256" key="5">
    <source>
        <dbReference type="ARBA" id="ARBA00022548"/>
    </source>
</evidence>
<feature type="transmembrane region" description="Helical" evidence="23">
    <location>
        <begin position="166"/>
        <end position="186"/>
    </location>
</feature>
<dbReference type="PROSITE" id="PS01018">
    <property type="entry name" value="STEROL_REDUCT_2"/>
    <property type="match status" value="1"/>
</dbReference>
<evidence type="ECO:0000256" key="1">
    <source>
        <dbReference type="ARBA" id="ARBA00004477"/>
    </source>
</evidence>
<evidence type="ECO:0000256" key="16">
    <source>
        <dbReference type="ARBA" id="ARBA00023166"/>
    </source>
</evidence>
<keyword evidence="4 23" id="KW-0444">Lipid biosynthesis</keyword>
<comment type="subcellular location">
    <subcellularLocation>
        <location evidence="1">Endoplasmic reticulum membrane</location>
        <topology evidence="1">Multi-pass membrane protein</topology>
    </subcellularLocation>
</comment>
<protein>
    <recommendedName>
        <fullName evidence="19">7-dehydrocholesterol reductase</fullName>
        <ecNumber evidence="18">1.3.1.21</ecNumber>
    </recommendedName>
    <alternativeName>
        <fullName evidence="20">Sterol Delta(7)-reductase</fullName>
    </alternativeName>
</protein>
<name>A0A5N6JFD6_9EURO</name>
<evidence type="ECO:0000256" key="6">
    <source>
        <dbReference type="ARBA" id="ARBA00022692"/>
    </source>
</evidence>
<keyword evidence="14 23" id="KW-0443">Lipid metabolism</keyword>
<evidence type="ECO:0000256" key="21">
    <source>
        <dbReference type="ARBA" id="ARBA00047795"/>
    </source>
</evidence>
<feature type="transmembrane region" description="Helical" evidence="23">
    <location>
        <begin position="98"/>
        <end position="120"/>
    </location>
</feature>
<accession>A0A5N6JFD6</accession>
<evidence type="ECO:0000256" key="4">
    <source>
        <dbReference type="ARBA" id="ARBA00022516"/>
    </source>
</evidence>
<keyword evidence="10 23" id="KW-0752">Steroid biosynthesis</keyword>
<feature type="transmembrane region" description="Helical" evidence="23">
    <location>
        <begin position="325"/>
        <end position="342"/>
    </location>
</feature>
<evidence type="ECO:0000256" key="20">
    <source>
        <dbReference type="ARBA" id="ARBA00042688"/>
    </source>
</evidence>
<evidence type="ECO:0000313" key="24">
    <source>
        <dbReference type="EMBL" id="KAB8277398.1"/>
    </source>
</evidence>
<evidence type="ECO:0000256" key="12">
    <source>
        <dbReference type="ARBA" id="ARBA00023002"/>
    </source>
</evidence>
<comment type="pathway">
    <text evidence="2">Steroid biosynthesis; cholesterol biosynthesis.</text>
</comment>
<dbReference type="InterPro" id="IPR001171">
    <property type="entry name" value="ERG24_DHCR-like"/>
</dbReference>
<keyword evidence="16 23" id="KW-1207">Sterol metabolism</keyword>
<keyword evidence="25" id="KW-1185">Reference proteome</keyword>
<keyword evidence="7" id="KW-0152">Cholesterol biosynthesis</keyword>
<evidence type="ECO:0000256" key="23">
    <source>
        <dbReference type="RuleBase" id="RU369120"/>
    </source>
</evidence>